<dbReference type="GO" id="GO:0006164">
    <property type="term" value="P:purine nucleotide biosynthetic process"/>
    <property type="evidence" value="ECO:0007669"/>
    <property type="project" value="TreeGrafter"/>
</dbReference>
<dbReference type="InterPro" id="IPR029057">
    <property type="entry name" value="PRTase-like"/>
</dbReference>
<sequence length="180" mass="20047">MSKYLIIGPSSQLLGMRIAKLLNIETITTETKKFPDGENYLRLNIDDESIIEGNDIIIIQTTGASTKENQNARIMELFMMISAAKRMNPQNLTVVVPYLAYGRQDKIFRPGETRFASVIVKMIDSLGIDKFYTVDVHAPDILNDFSIPAKNLDPTTEIANYVKVLNLNNAIVIAPDKGAV</sequence>
<dbReference type="AlphaFoldDB" id="X1TAB4"/>
<keyword evidence="4" id="KW-0545">Nucleotide biosynthesis</keyword>
<evidence type="ECO:0000313" key="11">
    <source>
        <dbReference type="EMBL" id="GAJ02219.1"/>
    </source>
</evidence>
<accession>X1TAB4</accession>
<keyword evidence="5" id="KW-0547">Nucleotide-binding</keyword>
<dbReference type="GO" id="GO:0002189">
    <property type="term" value="C:ribose phosphate diphosphokinase complex"/>
    <property type="evidence" value="ECO:0007669"/>
    <property type="project" value="TreeGrafter"/>
</dbReference>
<name>X1TAB4_9ZZZZ</name>
<evidence type="ECO:0000256" key="3">
    <source>
        <dbReference type="ARBA" id="ARBA00022723"/>
    </source>
</evidence>
<keyword evidence="6" id="KW-0418">Kinase</keyword>
<dbReference type="InterPro" id="IPR029099">
    <property type="entry name" value="Pribosyltran_N"/>
</dbReference>
<dbReference type="NCBIfam" id="TIGR01251">
    <property type="entry name" value="ribP_PPkin"/>
    <property type="match status" value="1"/>
</dbReference>
<comment type="caution">
    <text evidence="11">The sequence shown here is derived from an EMBL/GenBank/DDBJ whole genome shotgun (WGS) entry which is preliminary data.</text>
</comment>
<dbReference type="GO" id="GO:0005524">
    <property type="term" value="F:ATP binding"/>
    <property type="evidence" value="ECO:0007669"/>
    <property type="project" value="UniProtKB-KW"/>
</dbReference>
<evidence type="ECO:0000256" key="7">
    <source>
        <dbReference type="ARBA" id="ARBA00022840"/>
    </source>
</evidence>
<dbReference type="SMART" id="SM01400">
    <property type="entry name" value="Pribosyltran_N"/>
    <property type="match status" value="1"/>
</dbReference>
<gene>
    <name evidence="11" type="ORF">S12H4_28230</name>
</gene>
<dbReference type="GO" id="GO:0006015">
    <property type="term" value="P:5-phosphoribose 1-diphosphate biosynthetic process"/>
    <property type="evidence" value="ECO:0007669"/>
    <property type="project" value="TreeGrafter"/>
</dbReference>
<evidence type="ECO:0000256" key="5">
    <source>
        <dbReference type="ARBA" id="ARBA00022741"/>
    </source>
</evidence>
<comment type="catalytic activity">
    <reaction evidence="9">
        <text>D-ribose 5-phosphate + ATP = 5-phospho-alpha-D-ribose 1-diphosphate + AMP + H(+)</text>
        <dbReference type="Rhea" id="RHEA:15609"/>
        <dbReference type="ChEBI" id="CHEBI:15378"/>
        <dbReference type="ChEBI" id="CHEBI:30616"/>
        <dbReference type="ChEBI" id="CHEBI:58017"/>
        <dbReference type="ChEBI" id="CHEBI:78346"/>
        <dbReference type="ChEBI" id="CHEBI:456215"/>
        <dbReference type="EC" id="2.7.6.1"/>
    </reaction>
</comment>
<dbReference type="FunFam" id="3.40.50.2020:FF:000007">
    <property type="entry name" value="Ribose-phosphate pyrophosphokinase"/>
    <property type="match status" value="1"/>
</dbReference>
<evidence type="ECO:0000256" key="1">
    <source>
        <dbReference type="ARBA" id="ARBA00013247"/>
    </source>
</evidence>
<dbReference type="Pfam" id="PF13793">
    <property type="entry name" value="Pribosyltran_N"/>
    <property type="match status" value="1"/>
</dbReference>
<keyword evidence="3" id="KW-0479">Metal-binding</keyword>
<feature type="domain" description="Ribose-phosphate pyrophosphokinase N-terminal" evidence="10">
    <location>
        <begin position="5"/>
        <end position="127"/>
    </location>
</feature>
<evidence type="ECO:0000259" key="10">
    <source>
        <dbReference type="Pfam" id="PF13793"/>
    </source>
</evidence>
<reference evidence="11" key="1">
    <citation type="journal article" date="2014" name="Front. Microbiol.">
        <title>High frequency of phylogenetically diverse reductive dehalogenase-homologous genes in deep subseafloor sedimentary metagenomes.</title>
        <authorList>
            <person name="Kawai M."/>
            <person name="Futagami T."/>
            <person name="Toyoda A."/>
            <person name="Takaki Y."/>
            <person name="Nishi S."/>
            <person name="Hori S."/>
            <person name="Arai W."/>
            <person name="Tsubouchi T."/>
            <person name="Morono Y."/>
            <person name="Uchiyama I."/>
            <person name="Ito T."/>
            <person name="Fujiyama A."/>
            <person name="Inagaki F."/>
            <person name="Takami H."/>
        </authorList>
    </citation>
    <scope>NUCLEOTIDE SEQUENCE</scope>
    <source>
        <strain evidence="11">Expedition CK06-06</strain>
    </source>
</reference>
<dbReference type="EC" id="2.7.6.1" evidence="1"/>
<keyword evidence="7" id="KW-0067">ATP-binding</keyword>
<evidence type="ECO:0000256" key="4">
    <source>
        <dbReference type="ARBA" id="ARBA00022727"/>
    </source>
</evidence>
<keyword evidence="8" id="KW-0460">Magnesium</keyword>
<evidence type="ECO:0000256" key="6">
    <source>
        <dbReference type="ARBA" id="ARBA00022777"/>
    </source>
</evidence>
<proteinExistence type="predicted"/>
<dbReference type="GO" id="GO:0004749">
    <property type="term" value="F:ribose phosphate diphosphokinase activity"/>
    <property type="evidence" value="ECO:0007669"/>
    <property type="project" value="UniProtKB-EC"/>
</dbReference>
<evidence type="ECO:0000256" key="8">
    <source>
        <dbReference type="ARBA" id="ARBA00022842"/>
    </source>
</evidence>
<dbReference type="InterPro" id="IPR005946">
    <property type="entry name" value="Rib-P_diPkinase"/>
</dbReference>
<dbReference type="SUPFAM" id="SSF53271">
    <property type="entry name" value="PRTase-like"/>
    <property type="match status" value="1"/>
</dbReference>
<dbReference type="GO" id="GO:0000287">
    <property type="term" value="F:magnesium ion binding"/>
    <property type="evidence" value="ECO:0007669"/>
    <property type="project" value="InterPro"/>
</dbReference>
<dbReference type="PANTHER" id="PTHR10210:SF32">
    <property type="entry name" value="RIBOSE-PHOSPHATE PYROPHOSPHOKINASE 2"/>
    <property type="match status" value="1"/>
</dbReference>
<organism evidence="11">
    <name type="scientific">marine sediment metagenome</name>
    <dbReference type="NCBI Taxonomy" id="412755"/>
    <lineage>
        <taxon>unclassified sequences</taxon>
        <taxon>metagenomes</taxon>
        <taxon>ecological metagenomes</taxon>
    </lineage>
</organism>
<feature type="non-terminal residue" evidence="11">
    <location>
        <position position="180"/>
    </location>
</feature>
<evidence type="ECO:0000256" key="2">
    <source>
        <dbReference type="ARBA" id="ARBA00022679"/>
    </source>
</evidence>
<dbReference type="Gene3D" id="3.40.50.2020">
    <property type="match status" value="1"/>
</dbReference>
<keyword evidence="2" id="KW-0808">Transferase</keyword>
<dbReference type="GO" id="GO:0005737">
    <property type="term" value="C:cytoplasm"/>
    <property type="evidence" value="ECO:0007669"/>
    <property type="project" value="TreeGrafter"/>
</dbReference>
<dbReference type="PANTHER" id="PTHR10210">
    <property type="entry name" value="RIBOSE-PHOSPHATE DIPHOSPHOKINASE FAMILY MEMBER"/>
    <property type="match status" value="1"/>
</dbReference>
<dbReference type="EMBL" id="BARW01016182">
    <property type="protein sequence ID" value="GAJ02219.1"/>
    <property type="molecule type" value="Genomic_DNA"/>
</dbReference>
<protein>
    <recommendedName>
        <fullName evidence="1">ribose-phosphate diphosphokinase</fullName>
        <ecNumber evidence="1">2.7.6.1</ecNumber>
    </recommendedName>
</protein>
<evidence type="ECO:0000256" key="9">
    <source>
        <dbReference type="ARBA" id="ARBA00049535"/>
    </source>
</evidence>
<dbReference type="GO" id="GO:0016301">
    <property type="term" value="F:kinase activity"/>
    <property type="evidence" value="ECO:0007669"/>
    <property type="project" value="UniProtKB-KW"/>
</dbReference>